<feature type="transmembrane region" description="Helical" evidence="1">
    <location>
        <begin position="562"/>
        <end position="581"/>
    </location>
</feature>
<feature type="transmembrane region" description="Helical" evidence="1">
    <location>
        <begin position="521"/>
        <end position="542"/>
    </location>
</feature>
<dbReference type="PATRIC" id="fig|2209.69.peg.4087"/>
<reference evidence="2" key="1">
    <citation type="journal article" date="2015" name="ISME J.">
        <title>Genomic and phenotypic differentiation among Methanosarcina mazei populations from Columbia River sediment.</title>
        <authorList>
            <person name="Youngblut N.D."/>
            <person name="Wirth J.S."/>
            <person name="Henriksen J.R."/>
            <person name="Smith M."/>
            <person name="Simon H."/>
            <person name="Metcalf W.W."/>
            <person name="Whitaker R.J."/>
        </authorList>
    </citation>
    <scope>NUCLEOTIDE SEQUENCE [LARGE SCALE GENOMIC DNA]</scope>
    <source>
        <strain evidence="2">3.H.A.1A.1</strain>
    </source>
</reference>
<name>A0A0F8HSC5_METMZ</name>
<feature type="transmembrane region" description="Helical" evidence="1">
    <location>
        <begin position="237"/>
        <end position="254"/>
    </location>
</feature>
<dbReference type="EMBL" id="JJPM01000270">
    <property type="protein sequence ID" value="KKG69849.1"/>
    <property type="molecule type" value="Genomic_DNA"/>
</dbReference>
<evidence type="ECO:0000313" key="2">
    <source>
        <dbReference type="EMBL" id="KKG69849.1"/>
    </source>
</evidence>
<feature type="transmembrane region" description="Helical" evidence="1">
    <location>
        <begin position="439"/>
        <end position="461"/>
    </location>
</feature>
<feature type="transmembrane region" description="Helical" evidence="1">
    <location>
        <begin position="127"/>
        <end position="144"/>
    </location>
</feature>
<comment type="caution">
    <text evidence="2">The sequence shown here is derived from an EMBL/GenBank/DDBJ whole genome shotgun (WGS) entry which is preliminary data.</text>
</comment>
<dbReference type="AlphaFoldDB" id="A0A0F8HSC5"/>
<accession>A0A0F8HSC5</accession>
<feature type="transmembrane region" description="Helical" evidence="1">
    <location>
        <begin position="164"/>
        <end position="189"/>
    </location>
</feature>
<feature type="transmembrane region" description="Helical" evidence="1">
    <location>
        <begin position="481"/>
        <end position="500"/>
    </location>
</feature>
<feature type="transmembrane region" description="Helical" evidence="1">
    <location>
        <begin position="365"/>
        <end position="390"/>
    </location>
</feature>
<keyword evidence="1" id="KW-1133">Transmembrane helix</keyword>
<evidence type="ECO:0000256" key="1">
    <source>
        <dbReference type="SAM" id="Phobius"/>
    </source>
</evidence>
<sequence>MSSRRRKTGKKNVIKKSHFTRPNNFPIKKKIVSFISSIKYKSIIKDVFNRLLYFFLIFVVYPISSTFIVVSLGKGNLNYLQTIIIFFAFIVNLISFAKIMSLRTNWTFIIKYPHVLPWKDILLKRKFFSLTTTIILTFSLYNSIYDNFMIAYNHPYFWTNPLVAKTAITFVELGNLFGFEIIFWCFVLSEKFTSHVLKKDIKAHNATNVKNSQFIELINNKLKFFDSATYQPTDSKIVLVIVLIGSIIFAKIVSDQINNYFLDLTSFNFSILFFSAVLALLFSTYFMISLNILIFKKFKWEHDIDIRRNIPILLFCFFIFMNAIYFAKYLAVFMFYIPIDANDPATIMLSKTLSPAGKPWLEDKFFVALTTFMDYITFSIISSILAYIIFFVQTSKKHIMEVLEEIKRIILSSNKPNSKSNVIEKLFSKQLRNQNFVKYYSLFFYIYIFGIEAIFAFILFFYAKYDDMFGAETFKIAVNRFIYETIIYTSLLPVLGAIYSQSQVYYQYPLRHFISRSNWQNFVKILLIYYPIVFLYPITIFINDVYRISKQYGNIVPSENIQVMQSIFSVFVLGFLSINIYPKIEEFLMNLYDHDFYN</sequence>
<protein>
    <submittedName>
        <fullName evidence="2">Uncharacterized protein</fullName>
    </submittedName>
</protein>
<feature type="transmembrane region" description="Helical" evidence="1">
    <location>
        <begin position="266"/>
        <end position="292"/>
    </location>
</feature>
<keyword evidence="1" id="KW-0812">Transmembrane</keyword>
<organism evidence="2">
    <name type="scientific">Methanosarcina mazei</name>
    <name type="common">Methanosarcina frisia</name>
    <dbReference type="NCBI Taxonomy" id="2209"/>
    <lineage>
        <taxon>Archaea</taxon>
        <taxon>Methanobacteriati</taxon>
        <taxon>Methanobacteriota</taxon>
        <taxon>Stenosarchaea group</taxon>
        <taxon>Methanomicrobia</taxon>
        <taxon>Methanosarcinales</taxon>
        <taxon>Methanosarcinaceae</taxon>
        <taxon>Methanosarcina</taxon>
    </lineage>
</organism>
<feature type="transmembrane region" description="Helical" evidence="1">
    <location>
        <begin position="51"/>
        <end position="73"/>
    </location>
</feature>
<gene>
    <name evidence="2" type="ORF">DU43_18420</name>
</gene>
<keyword evidence="1" id="KW-0472">Membrane</keyword>
<proteinExistence type="predicted"/>
<feature type="transmembrane region" description="Helical" evidence="1">
    <location>
        <begin position="79"/>
        <end position="97"/>
    </location>
</feature>
<feature type="transmembrane region" description="Helical" evidence="1">
    <location>
        <begin position="312"/>
        <end position="339"/>
    </location>
</feature>